<gene>
    <name evidence="1" type="ORF">C4B59_08735</name>
</gene>
<name>A0AC61L285_9EURY</name>
<dbReference type="Proteomes" id="UP000248329">
    <property type="component" value="Unassembled WGS sequence"/>
</dbReference>
<comment type="caution">
    <text evidence="1">The sequence shown here is derived from an EMBL/GenBank/DDBJ whole genome shotgun (WGS) entry which is preliminary data.</text>
</comment>
<organism evidence="1 2">
    <name type="scientific">Candidatus Methanogaster sp</name>
    <dbReference type="NCBI Taxonomy" id="3386292"/>
    <lineage>
        <taxon>Archaea</taxon>
        <taxon>Methanobacteriati</taxon>
        <taxon>Methanobacteriota</taxon>
        <taxon>Stenosarchaea group</taxon>
        <taxon>Methanomicrobia</taxon>
        <taxon>Methanosarcinales</taxon>
        <taxon>ANME-2 cluster</taxon>
        <taxon>Candidatus Methanogasteraceae</taxon>
        <taxon>Candidatus Methanogaster</taxon>
    </lineage>
</organism>
<reference evidence="1" key="1">
    <citation type="submission" date="2018-01" db="EMBL/GenBank/DDBJ databases">
        <authorList>
            <person name="Krukenberg V."/>
        </authorList>
    </citation>
    <scope>NUCLEOTIDE SEQUENCE</scope>
    <source>
        <strain evidence="1">E20ANME2</strain>
    </source>
</reference>
<protein>
    <submittedName>
        <fullName evidence="1">ArsR family transcriptional regulator</fullName>
    </submittedName>
</protein>
<evidence type="ECO:0000313" key="1">
    <source>
        <dbReference type="EMBL" id="PXF60595.1"/>
    </source>
</evidence>
<accession>A0AC61L285</accession>
<dbReference type="EMBL" id="PQXF01000014">
    <property type="protein sequence ID" value="PXF60595.1"/>
    <property type="molecule type" value="Genomic_DNA"/>
</dbReference>
<proteinExistence type="predicted"/>
<sequence>MFQQFVNREDELQLLEETYKQNKSSLIIIYGRRRIGKTELVKQFIKEKAHIYFLADTRIDKDNIREMQRAISSQIQNPLFEMVEFSDWIELFRESERLLEERVIIVVDEFPYLIESNKAIPSIFQKIWDSILSEKDICLILLGSSISMMEDHTLDYMSPLYGRRTAQLQLQPLKFKHLGRFLPYSMEDLVKVYGVTDGVPLYLLKFNPRLDFEGNLKESVFGVGKFLYQEAEILLKQELRETARYFSILKAIAYGKHRFGEVANFTELDKSIISKYLNNLAVLRLIRKEYSVTQKKEIRNARYVFSDNYLNFWFRYVYPYRSVIEEGKIERLFDSIKDDFNSYLGFVFEKVCKEFLWDQELPFGFTRLGRWWHKDKEIDIVALNEETKEIAFFEVKWSNLDLNGTKRVLKDLERKSGFVDWNGGMRVEYFGLIAKRLEGKGSLIEQGYLCYDLEDMPGA</sequence>
<evidence type="ECO:0000313" key="2">
    <source>
        <dbReference type="Proteomes" id="UP000248329"/>
    </source>
</evidence>